<dbReference type="InterPro" id="IPR003313">
    <property type="entry name" value="AraC-bd"/>
</dbReference>
<feature type="domain" description="HTH araC/xylS-type" evidence="4">
    <location>
        <begin position="187"/>
        <end position="285"/>
    </location>
</feature>
<gene>
    <name evidence="6" type="ORF">CSC81_01390</name>
    <name evidence="5" type="ORF">Q8W23_06660</name>
</gene>
<dbReference type="InterPro" id="IPR009057">
    <property type="entry name" value="Homeodomain-like_sf"/>
</dbReference>
<dbReference type="Gene3D" id="1.10.10.60">
    <property type="entry name" value="Homeodomain-like"/>
    <property type="match status" value="1"/>
</dbReference>
<dbReference type="Proteomes" id="UP001242342">
    <property type="component" value="Unassembled WGS sequence"/>
</dbReference>
<dbReference type="Pfam" id="PF12833">
    <property type="entry name" value="HTH_18"/>
    <property type="match status" value="1"/>
</dbReference>
<evidence type="ECO:0000313" key="5">
    <source>
        <dbReference type="EMBL" id="MDP2541157.1"/>
    </source>
</evidence>
<accession>A0A2G1BXX8</accession>
<dbReference type="InterPro" id="IPR020449">
    <property type="entry name" value="Tscrpt_reg_AraC-type_HTH"/>
</dbReference>
<reference evidence="6 7" key="1">
    <citation type="journal article" date="2016" name="Nat. Commun.">
        <title>Microbial interactions lead to rapid micro-scale successions on model marine particles.</title>
        <authorList>
            <person name="Datta M.S."/>
            <person name="Sliwerska E."/>
            <person name="Gore J."/>
            <person name="Polz M.F."/>
            <person name="Cordero O.X."/>
        </authorList>
    </citation>
    <scope>NUCLEOTIDE SEQUENCE [LARGE SCALE GENOMIC DNA]</scope>
    <source>
        <strain evidence="6 7">4G03</strain>
    </source>
</reference>
<organism evidence="6 7">
    <name type="scientific">Tenacibaculum discolor</name>
    <dbReference type="NCBI Taxonomy" id="361581"/>
    <lineage>
        <taxon>Bacteria</taxon>
        <taxon>Pseudomonadati</taxon>
        <taxon>Bacteroidota</taxon>
        <taxon>Flavobacteriia</taxon>
        <taxon>Flavobacteriales</taxon>
        <taxon>Flavobacteriaceae</taxon>
        <taxon>Tenacibaculum</taxon>
    </lineage>
</organism>
<evidence type="ECO:0000256" key="1">
    <source>
        <dbReference type="ARBA" id="ARBA00023015"/>
    </source>
</evidence>
<dbReference type="EMBL" id="JAUYVU010000004">
    <property type="protein sequence ID" value="MDP2541157.1"/>
    <property type="molecule type" value="Genomic_DNA"/>
</dbReference>
<dbReference type="SUPFAM" id="SSF46689">
    <property type="entry name" value="Homeodomain-like"/>
    <property type="match status" value="1"/>
</dbReference>
<dbReference type="PANTHER" id="PTHR43280">
    <property type="entry name" value="ARAC-FAMILY TRANSCRIPTIONAL REGULATOR"/>
    <property type="match status" value="1"/>
</dbReference>
<dbReference type="InterPro" id="IPR018060">
    <property type="entry name" value="HTH_AraC"/>
</dbReference>
<dbReference type="EMBL" id="PDUU01000002">
    <property type="protein sequence ID" value="PHN98867.1"/>
    <property type="molecule type" value="Genomic_DNA"/>
</dbReference>
<reference evidence="6" key="2">
    <citation type="submission" date="2017-10" db="EMBL/GenBank/DDBJ databases">
        <authorList>
            <person name="Enke T.N."/>
            <person name="Cordero O.X."/>
        </authorList>
    </citation>
    <scope>NUCLEOTIDE SEQUENCE</scope>
    <source>
        <strain evidence="6">4G03</strain>
    </source>
</reference>
<protein>
    <submittedName>
        <fullName evidence="6">AraC family transcriptional regulator</fullName>
    </submittedName>
    <submittedName>
        <fullName evidence="5">Helix-turn-helix transcriptional regulator</fullName>
    </submittedName>
</protein>
<dbReference type="AlphaFoldDB" id="A0A2G1BXX8"/>
<dbReference type="RefSeq" id="WP_099214000.1">
    <property type="nucleotide sequence ID" value="NZ_JAUYVU010000004.1"/>
</dbReference>
<evidence type="ECO:0000313" key="7">
    <source>
        <dbReference type="Proteomes" id="UP000222163"/>
    </source>
</evidence>
<keyword evidence="3" id="KW-0804">Transcription</keyword>
<evidence type="ECO:0000256" key="3">
    <source>
        <dbReference type="ARBA" id="ARBA00023163"/>
    </source>
</evidence>
<dbReference type="GO" id="GO:0003700">
    <property type="term" value="F:DNA-binding transcription factor activity"/>
    <property type="evidence" value="ECO:0007669"/>
    <property type="project" value="InterPro"/>
</dbReference>
<dbReference type="SMART" id="SM00342">
    <property type="entry name" value="HTH_ARAC"/>
    <property type="match status" value="1"/>
</dbReference>
<comment type="caution">
    <text evidence="6">The sequence shown here is derived from an EMBL/GenBank/DDBJ whole genome shotgun (WGS) entry which is preliminary data.</text>
</comment>
<dbReference type="Pfam" id="PF02311">
    <property type="entry name" value="AraC_binding"/>
    <property type="match status" value="1"/>
</dbReference>
<proteinExistence type="predicted"/>
<dbReference type="PRINTS" id="PR00032">
    <property type="entry name" value="HTHARAC"/>
</dbReference>
<evidence type="ECO:0000313" key="6">
    <source>
        <dbReference type="EMBL" id="PHN98867.1"/>
    </source>
</evidence>
<dbReference type="Proteomes" id="UP000222163">
    <property type="component" value="Unassembled WGS sequence"/>
</dbReference>
<keyword evidence="8" id="KW-1185">Reference proteome</keyword>
<reference evidence="5 8" key="3">
    <citation type="submission" date="2023-07" db="EMBL/GenBank/DDBJ databases">
        <title>Genome content predicts the carbon catabolic preferences of heterotrophic bacteria.</title>
        <authorList>
            <person name="Gralka M."/>
        </authorList>
    </citation>
    <scope>NUCLEOTIDE SEQUENCE [LARGE SCALE GENOMIC DNA]</scope>
    <source>
        <strain evidence="5 8">4G03</strain>
    </source>
</reference>
<keyword evidence="1" id="KW-0805">Transcription regulation</keyword>
<keyword evidence="2" id="KW-0238">DNA-binding</keyword>
<dbReference type="PROSITE" id="PS01124">
    <property type="entry name" value="HTH_ARAC_FAMILY_2"/>
    <property type="match status" value="1"/>
</dbReference>
<dbReference type="GO" id="GO:0043565">
    <property type="term" value="F:sequence-specific DNA binding"/>
    <property type="evidence" value="ECO:0007669"/>
    <property type="project" value="InterPro"/>
</dbReference>
<dbReference type="SUPFAM" id="SSF51215">
    <property type="entry name" value="Regulatory protein AraC"/>
    <property type="match status" value="1"/>
</dbReference>
<evidence type="ECO:0000259" key="4">
    <source>
        <dbReference type="PROSITE" id="PS01124"/>
    </source>
</evidence>
<name>A0A2G1BXX8_9FLAO</name>
<dbReference type="PANTHER" id="PTHR43280:SF32">
    <property type="entry name" value="TRANSCRIPTIONAL REGULATORY PROTEIN"/>
    <property type="match status" value="1"/>
</dbReference>
<sequence length="287" mass="33815">MKAIPVRHLKTSQKEPNLSGDFMIKSLQELLNGKNMVHELHRHDFFFFLALKKGTGNHEIDFVNYDVTDYTIFIIRPGQVHKLDLDSNCEGYMIQFNTEFYYSIQKELNSLLQKASAINYYQLKKDDFLKLNLLLTSIFTEYKNKAVAYKEVIKSNLYILFIELIRLKNTNNKTLNTKDLYIQERLEEFLHSLETNIIKIKQVSQYADMLNLSNYQLNTITKQTLGKTASQLINEQIILESKRYLLASSNQINQIAYHLGYEDVSYFIRFFKKHTGYSPEAFRKKLK</sequence>
<evidence type="ECO:0000256" key="2">
    <source>
        <dbReference type="ARBA" id="ARBA00023125"/>
    </source>
</evidence>
<evidence type="ECO:0000313" key="8">
    <source>
        <dbReference type="Proteomes" id="UP001242342"/>
    </source>
</evidence>
<dbReference type="InterPro" id="IPR037923">
    <property type="entry name" value="HTH-like"/>
</dbReference>